<feature type="transmembrane region" description="Helical" evidence="1">
    <location>
        <begin position="33"/>
        <end position="53"/>
    </location>
</feature>
<protein>
    <submittedName>
        <fullName evidence="2">Uncharacterized protein</fullName>
    </submittedName>
</protein>
<evidence type="ECO:0000256" key="1">
    <source>
        <dbReference type="SAM" id="Phobius"/>
    </source>
</evidence>
<organism evidence="2 3">
    <name type="scientific">Colocasia esculenta</name>
    <name type="common">Wild taro</name>
    <name type="synonym">Arum esculentum</name>
    <dbReference type="NCBI Taxonomy" id="4460"/>
    <lineage>
        <taxon>Eukaryota</taxon>
        <taxon>Viridiplantae</taxon>
        <taxon>Streptophyta</taxon>
        <taxon>Embryophyta</taxon>
        <taxon>Tracheophyta</taxon>
        <taxon>Spermatophyta</taxon>
        <taxon>Magnoliopsida</taxon>
        <taxon>Liliopsida</taxon>
        <taxon>Araceae</taxon>
        <taxon>Aroideae</taxon>
        <taxon>Colocasieae</taxon>
        <taxon>Colocasia</taxon>
    </lineage>
</organism>
<keyword evidence="1" id="KW-0472">Membrane</keyword>
<proteinExistence type="predicted"/>
<feature type="transmembrane region" description="Helical" evidence="1">
    <location>
        <begin position="60"/>
        <end position="80"/>
    </location>
</feature>
<accession>A0A843VQM2</accession>
<dbReference type="Proteomes" id="UP000652761">
    <property type="component" value="Unassembled WGS sequence"/>
</dbReference>
<feature type="transmembrane region" description="Helical" evidence="1">
    <location>
        <begin position="128"/>
        <end position="146"/>
    </location>
</feature>
<reference evidence="2" key="1">
    <citation type="submission" date="2017-07" db="EMBL/GenBank/DDBJ databases">
        <title>Taro Niue Genome Assembly and Annotation.</title>
        <authorList>
            <person name="Atibalentja N."/>
            <person name="Keating K."/>
            <person name="Fields C.J."/>
        </authorList>
    </citation>
    <scope>NUCLEOTIDE SEQUENCE</scope>
    <source>
        <strain evidence="2">Niue_2</strain>
        <tissue evidence="2">Leaf</tissue>
    </source>
</reference>
<feature type="transmembrane region" description="Helical" evidence="1">
    <location>
        <begin position="285"/>
        <end position="306"/>
    </location>
</feature>
<dbReference type="AlphaFoldDB" id="A0A843VQM2"/>
<sequence>MFPLLPVGCLVWWCFHMAFDAVSRTVATFMAKGSVPCVHCEAALGVLLFGLLVHASFRCVFLLCLSCALEALVAIGRVAIPTCGGRSGALGESLSVGLESFQAVGAVVFGGESILLAVLFWPLVQLCCILPSCGACVCSVLEALSFRPLGHLVLADALWLYHYRYGVAALPCIVVSISVQFTDVLSRTTRMIWVRSSGVGGHCPMCRGVLHMHAIDWFWITIKKLSFGLAVVFMVSLVRVAPVELSTSACVLCVVDVRPVSLRMSEWQAWQSDLSGCHGIPEGRVLVAVWTAIALSGSGLVVALAVRGGEAERRSGEERGGGGRAFPMLPSPAHRDIRGGITQIGCNLITTQLVVAIRIVSRRSSLSRQASCRDVLPHRDLVLLRSPFPSRWYQYGLGGRDSTWLASGVSMALVGMSACASGAMVSIPYGGVLVSRAVSCVPALADGPSGGFRKGCRACLCLLDLSWSQASCVGFCGCCPSSFSFAWCSALESLSARQGGRRQESAAGEQEGWTVCPSLSCLWRWFVALALTEFLTLFLSESRRPSLHSGCRLAMSSAVGLVGLALWAVFSGFCTAGSLEVPCADTRLLFRMVLLVGPQPCGGLRWLCLWMLVLVSLDSSLTWFLRCSMNFFVLFLLLWLVRDWLSPLSLVREAHTPLLSSAKENSFSKGKKKLEFVELSSSDEGVANQQGSQMSYDGSPNPQAEYTQVEIYDKIQPIEEALQKGVDKVNELPSLIQTVQQISQRMNTLWGYNEDISNKLQLVRDEFNQVWKLHDTYDSADSNQATSSAVAPTMPHRVDHLPVVIDQQFANLKEFVGLKINVSDYFLRDHYSDIHYRLSRIEHQLFPQKPPPPPH</sequence>
<feature type="transmembrane region" description="Helical" evidence="1">
    <location>
        <begin position="217"/>
        <end position="238"/>
    </location>
</feature>
<dbReference type="EMBL" id="NMUH01002029">
    <property type="protein sequence ID" value="MQL97296.1"/>
    <property type="molecule type" value="Genomic_DNA"/>
</dbReference>
<evidence type="ECO:0000313" key="2">
    <source>
        <dbReference type="EMBL" id="MQL97296.1"/>
    </source>
</evidence>
<evidence type="ECO:0000313" key="3">
    <source>
        <dbReference type="Proteomes" id="UP000652761"/>
    </source>
</evidence>
<feature type="transmembrane region" description="Helical" evidence="1">
    <location>
        <begin position="551"/>
        <end position="570"/>
    </location>
</feature>
<keyword evidence="1" id="KW-0812">Transmembrane</keyword>
<name>A0A843VQM2_COLES</name>
<comment type="caution">
    <text evidence="2">The sequence shown here is derived from an EMBL/GenBank/DDBJ whole genome shotgun (WGS) entry which is preliminary data.</text>
</comment>
<keyword evidence="1" id="KW-1133">Transmembrane helix</keyword>
<feature type="transmembrane region" description="Helical" evidence="1">
    <location>
        <begin position="621"/>
        <end position="641"/>
    </location>
</feature>
<keyword evidence="3" id="KW-1185">Reference proteome</keyword>
<feature type="transmembrane region" description="Helical" evidence="1">
    <location>
        <begin position="100"/>
        <end position="121"/>
    </location>
</feature>
<feature type="transmembrane region" description="Helical" evidence="1">
    <location>
        <begin position="166"/>
        <end position="185"/>
    </location>
</feature>
<gene>
    <name evidence="2" type="ORF">Taro_029984</name>
</gene>